<dbReference type="Proteomes" id="UP001597094">
    <property type="component" value="Unassembled WGS sequence"/>
</dbReference>
<dbReference type="RefSeq" id="WP_377523633.1">
    <property type="nucleotide sequence ID" value="NZ_JBHTLD010000030.1"/>
</dbReference>
<gene>
    <name evidence="3" type="ORF">ACFQ2O_05510</name>
</gene>
<dbReference type="InterPro" id="IPR040980">
    <property type="entry name" value="SWI2_SNF2"/>
</dbReference>
<dbReference type="InterPro" id="IPR027417">
    <property type="entry name" value="P-loop_NTPase"/>
</dbReference>
<dbReference type="PANTHER" id="PTHR30195">
    <property type="entry name" value="TYPE I SITE-SPECIFIC DEOXYRIBONUCLEASE PROTEIN SUBUNIT M AND R"/>
    <property type="match status" value="1"/>
</dbReference>
<dbReference type="Pfam" id="PF18766">
    <property type="entry name" value="SWI2_SNF2"/>
    <property type="match status" value="1"/>
</dbReference>
<dbReference type="InterPro" id="IPR051268">
    <property type="entry name" value="Type-I_R_enzyme_R_subunit"/>
</dbReference>
<comment type="caution">
    <text evidence="3">The sequence shown here is derived from an EMBL/GenBank/DDBJ whole genome shotgun (WGS) entry which is preliminary data.</text>
</comment>
<evidence type="ECO:0000256" key="1">
    <source>
        <dbReference type="ARBA" id="ARBA00022747"/>
    </source>
</evidence>
<evidence type="ECO:0000313" key="3">
    <source>
        <dbReference type="EMBL" id="MFD1185658.1"/>
    </source>
</evidence>
<reference evidence="4" key="1">
    <citation type="journal article" date="2019" name="Int. J. Syst. Evol. Microbiol.">
        <title>The Global Catalogue of Microorganisms (GCM) 10K type strain sequencing project: providing services to taxonomists for standard genome sequencing and annotation.</title>
        <authorList>
            <consortium name="The Broad Institute Genomics Platform"/>
            <consortium name="The Broad Institute Genome Sequencing Center for Infectious Disease"/>
            <person name="Wu L."/>
            <person name="Ma J."/>
        </authorList>
    </citation>
    <scope>NUCLEOTIDE SEQUENCE [LARGE SCALE GENOMIC DNA]</scope>
    <source>
        <strain evidence="4">JCM 31319</strain>
    </source>
</reference>
<accession>A0ABW3SLU3</accession>
<evidence type="ECO:0000259" key="2">
    <source>
        <dbReference type="Pfam" id="PF18766"/>
    </source>
</evidence>
<sequence>MRRVLPQAFFVGFTGTPVNSNDADTVAIFGDINHTYDIHLTIEDKSVVPIY</sequence>
<feature type="domain" description="SWI2/SNF2 ATPase" evidence="2">
    <location>
        <begin position="1"/>
        <end position="51"/>
    </location>
</feature>
<evidence type="ECO:0000313" key="4">
    <source>
        <dbReference type="Proteomes" id="UP001597094"/>
    </source>
</evidence>
<dbReference type="Gene3D" id="3.40.50.300">
    <property type="entry name" value="P-loop containing nucleotide triphosphate hydrolases"/>
    <property type="match status" value="1"/>
</dbReference>
<keyword evidence="4" id="KW-1185">Reference proteome</keyword>
<dbReference type="EMBL" id="JBHTLD010000030">
    <property type="protein sequence ID" value="MFD1185658.1"/>
    <property type="molecule type" value="Genomic_DNA"/>
</dbReference>
<organism evidence="3 4">
    <name type="scientific">Pontibacter rugosus</name>
    <dbReference type="NCBI Taxonomy" id="1745966"/>
    <lineage>
        <taxon>Bacteria</taxon>
        <taxon>Pseudomonadati</taxon>
        <taxon>Bacteroidota</taxon>
        <taxon>Cytophagia</taxon>
        <taxon>Cytophagales</taxon>
        <taxon>Hymenobacteraceae</taxon>
        <taxon>Pontibacter</taxon>
    </lineage>
</organism>
<keyword evidence="1" id="KW-0680">Restriction system</keyword>
<name>A0ABW3SLU3_9BACT</name>
<proteinExistence type="predicted"/>
<protein>
    <recommendedName>
        <fullName evidence="2">SWI2/SNF2 ATPase domain-containing protein</fullName>
    </recommendedName>
</protein>
<dbReference type="PANTHER" id="PTHR30195:SF15">
    <property type="entry name" value="TYPE I RESTRICTION ENZYME HINDI ENDONUCLEASE SUBUNIT"/>
    <property type="match status" value="1"/>
</dbReference>